<feature type="domain" description="NusB/RsmB/TIM44" evidence="7">
    <location>
        <begin position="7"/>
        <end position="138"/>
    </location>
</feature>
<dbReference type="GO" id="GO:0003723">
    <property type="term" value="F:RNA binding"/>
    <property type="evidence" value="ECO:0007669"/>
    <property type="project" value="UniProtKB-UniRule"/>
</dbReference>
<dbReference type="InterPro" id="IPR035926">
    <property type="entry name" value="NusB-like_sf"/>
</dbReference>
<sequence length="143" mass="16586">MRLTRREVREKALQSLFQLSTNDELTKEEAMIQALESDHDEEEVEKSGIPVYLNTLVSGVIEHEEQIDQKIKQHLENWSISRLAKTDLAIMRIAVFEMLYVQDVPDRVALNEALEITKRYSDDRSRKFVNGVLANIVKDEKEA</sequence>
<proteinExistence type="inferred from homology"/>
<dbReference type="Gene3D" id="1.10.940.10">
    <property type="entry name" value="NusB-like"/>
    <property type="match status" value="1"/>
</dbReference>
<gene>
    <name evidence="6" type="primary">nusB</name>
    <name evidence="8" type="ORF">SAMN04489868_12418</name>
</gene>
<dbReference type="GO" id="GO:0005829">
    <property type="term" value="C:cytosol"/>
    <property type="evidence" value="ECO:0007669"/>
    <property type="project" value="TreeGrafter"/>
</dbReference>
<dbReference type="PANTHER" id="PTHR11078:SF3">
    <property type="entry name" value="ANTITERMINATION NUSB DOMAIN-CONTAINING PROTEIN"/>
    <property type="match status" value="1"/>
</dbReference>
<dbReference type="SUPFAM" id="SSF48013">
    <property type="entry name" value="NusB-like"/>
    <property type="match status" value="1"/>
</dbReference>
<reference evidence="8 9" key="1">
    <citation type="submission" date="2016-10" db="EMBL/GenBank/DDBJ databases">
        <authorList>
            <person name="de Groot N.N."/>
        </authorList>
    </citation>
    <scope>NUCLEOTIDE SEQUENCE [LARGE SCALE GENOMIC DNA]</scope>
    <source>
        <strain evidence="8 9">DSM 27630</strain>
    </source>
</reference>
<protein>
    <recommendedName>
        <fullName evidence="6">Transcription antitermination protein NusB</fullName>
    </recommendedName>
    <alternativeName>
        <fullName evidence="6">Antitermination factor NusB</fullName>
    </alternativeName>
</protein>
<keyword evidence="3 6" id="KW-0694">RNA-binding</keyword>
<dbReference type="RefSeq" id="WP_047390409.1">
    <property type="nucleotide sequence ID" value="NZ_FOQE01000024.1"/>
</dbReference>
<evidence type="ECO:0000256" key="1">
    <source>
        <dbReference type="ARBA" id="ARBA00005952"/>
    </source>
</evidence>
<keyword evidence="2 6" id="KW-0889">Transcription antitermination</keyword>
<comment type="function">
    <text evidence="6">Involved in transcription antitermination. Required for transcription of ribosomal RNA (rRNA) genes. Binds specifically to the boxA antiterminator sequence of the ribosomal RNA (rrn) operons.</text>
</comment>
<keyword evidence="5 6" id="KW-0804">Transcription</keyword>
<evidence type="ECO:0000313" key="9">
    <source>
        <dbReference type="Proteomes" id="UP000198668"/>
    </source>
</evidence>
<organism evidence="8 9">
    <name type="scientific">Pisciglobus halotolerans</name>
    <dbReference type="NCBI Taxonomy" id="745365"/>
    <lineage>
        <taxon>Bacteria</taxon>
        <taxon>Bacillati</taxon>
        <taxon>Bacillota</taxon>
        <taxon>Bacilli</taxon>
        <taxon>Lactobacillales</taxon>
        <taxon>Carnobacteriaceae</taxon>
    </lineage>
</organism>
<evidence type="ECO:0000256" key="3">
    <source>
        <dbReference type="ARBA" id="ARBA00022884"/>
    </source>
</evidence>
<evidence type="ECO:0000313" key="8">
    <source>
        <dbReference type="EMBL" id="SFH78733.1"/>
    </source>
</evidence>
<comment type="similarity">
    <text evidence="1 6">Belongs to the NusB family.</text>
</comment>
<evidence type="ECO:0000256" key="6">
    <source>
        <dbReference type="HAMAP-Rule" id="MF_00073"/>
    </source>
</evidence>
<dbReference type="InterPro" id="IPR011605">
    <property type="entry name" value="NusB_fam"/>
</dbReference>
<dbReference type="NCBIfam" id="TIGR01951">
    <property type="entry name" value="nusB"/>
    <property type="match status" value="1"/>
</dbReference>
<evidence type="ECO:0000259" key="7">
    <source>
        <dbReference type="Pfam" id="PF01029"/>
    </source>
</evidence>
<dbReference type="GO" id="GO:0006353">
    <property type="term" value="P:DNA-templated transcription termination"/>
    <property type="evidence" value="ECO:0007669"/>
    <property type="project" value="UniProtKB-UniRule"/>
</dbReference>
<keyword evidence="4 6" id="KW-0805">Transcription regulation</keyword>
<dbReference type="GO" id="GO:0031564">
    <property type="term" value="P:transcription antitermination"/>
    <property type="evidence" value="ECO:0007669"/>
    <property type="project" value="UniProtKB-KW"/>
</dbReference>
<evidence type="ECO:0000256" key="4">
    <source>
        <dbReference type="ARBA" id="ARBA00023015"/>
    </source>
</evidence>
<dbReference type="PANTHER" id="PTHR11078">
    <property type="entry name" value="N UTILIZATION SUBSTANCE PROTEIN B-RELATED"/>
    <property type="match status" value="1"/>
</dbReference>
<name>A0A1I3CWC0_9LACT</name>
<dbReference type="EMBL" id="FOQE01000024">
    <property type="protein sequence ID" value="SFH78733.1"/>
    <property type="molecule type" value="Genomic_DNA"/>
</dbReference>
<dbReference type="OrthoDB" id="9811381at2"/>
<evidence type="ECO:0000256" key="2">
    <source>
        <dbReference type="ARBA" id="ARBA00022814"/>
    </source>
</evidence>
<keyword evidence="9" id="KW-1185">Reference proteome</keyword>
<dbReference type="HAMAP" id="MF_00073">
    <property type="entry name" value="NusB"/>
    <property type="match status" value="1"/>
</dbReference>
<dbReference type="InterPro" id="IPR006027">
    <property type="entry name" value="NusB_RsmB_TIM44"/>
</dbReference>
<evidence type="ECO:0000256" key="5">
    <source>
        <dbReference type="ARBA" id="ARBA00023163"/>
    </source>
</evidence>
<dbReference type="Proteomes" id="UP000198668">
    <property type="component" value="Unassembled WGS sequence"/>
</dbReference>
<dbReference type="NCBIfam" id="NF001223">
    <property type="entry name" value="PRK00202.1-1"/>
    <property type="match status" value="1"/>
</dbReference>
<dbReference type="Pfam" id="PF01029">
    <property type="entry name" value="NusB"/>
    <property type="match status" value="1"/>
</dbReference>
<dbReference type="AlphaFoldDB" id="A0A1I3CWC0"/>
<accession>A0A1I3CWC0</accession>